<dbReference type="OrthoDB" id="10464094at2759"/>
<comment type="caution">
    <text evidence="1">The sequence shown here is derived from an EMBL/GenBank/DDBJ whole genome shotgun (WGS) entry which is preliminary data.</text>
</comment>
<organism evidence="1 2">
    <name type="scientific">Solanum commersonii</name>
    <name type="common">Commerson's wild potato</name>
    <name type="synonym">Commerson's nightshade</name>
    <dbReference type="NCBI Taxonomy" id="4109"/>
    <lineage>
        <taxon>Eukaryota</taxon>
        <taxon>Viridiplantae</taxon>
        <taxon>Streptophyta</taxon>
        <taxon>Embryophyta</taxon>
        <taxon>Tracheophyta</taxon>
        <taxon>Spermatophyta</taxon>
        <taxon>Magnoliopsida</taxon>
        <taxon>eudicotyledons</taxon>
        <taxon>Gunneridae</taxon>
        <taxon>Pentapetalae</taxon>
        <taxon>asterids</taxon>
        <taxon>lamiids</taxon>
        <taxon>Solanales</taxon>
        <taxon>Solanaceae</taxon>
        <taxon>Solanoideae</taxon>
        <taxon>Solaneae</taxon>
        <taxon>Solanum</taxon>
    </lineage>
</organism>
<evidence type="ECO:0008006" key="3">
    <source>
        <dbReference type="Google" id="ProtNLM"/>
    </source>
</evidence>
<protein>
    <recommendedName>
        <fullName evidence="3">Ulp1 protease family, C-terminal catalytic domain containing protein</fullName>
    </recommendedName>
</protein>
<dbReference type="AlphaFoldDB" id="A0A9J5Z1S3"/>
<name>A0A9J5Z1S3_SOLCO</name>
<dbReference type="Proteomes" id="UP000824120">
    <property type="component" value="Chromosome 5"/>
</dbReference>
<dbReference type="EMBL" id="JACXVP010000005">
    <property type="protein sequence ID" value="KAG5605920.1"/>
    <property type="molecule type" value="Genomic_DNA"/>
</dbReference>
<keyword evidence="2" id="KW-1185">Reference proteome</keyword>
<gene>
    <name evidence="1" type="ORF">H5410_027412</name>
</gene>
<reference evidence="1 2" key="1">
    <citation type="submission" date="2020-09" db="EMBL/GenBank/DDBJ databases">
        <title>De no assembly of potato wild relative species, Solanum commersonii.</title>
        <authorList>
            <person name="Cho K."/>
        </authorList>
    </citation>
    <scope>NUCLEOTIDE SEQUENCE [LARGE SCALE GENOMIC DNA]</scope>
    <source>
        <strain evidence="1">LZ3.2</strain>
        <tissue evidence="1">Leaf</tissue>
    </source>
</reference>
<evidence type="ECO:0000313" key="1">
    <source>
        <dbReference type="EMBL" id="KAG5605920.1"/>
    </source>
</evidence>
<accession>A0A9J5Z1S3</accession>
<proteinExistence type="predicted"/>
<evidence type="ECO:0000313" key="2">
    <source>
        <dbReference type="Proteomes" id="UP000824120"/>
    </source>
</evidence>
<sequence>MDDKLAIIEVENISVLNDIPFNKKSKRDRSVRKNENFIYSHSVVRQNEKDFPHISSHNVGSDMSLSFNKDLHKVAQEVVKSYKMKGSFEESKDQCVNETYNGESRTILKEGLNRKDAGDVNNNYILFEDPRKERVEVQVEHMQDCGDNIGYVSVEFGKNRNTLTLDDFVMPPMHESQLVALETGQSHVSSLVDVEAENRFVTPLIVAEEKKERAFSFLSLCQSSFTLLSSNTPFEFGVGRVNFMDWFYPLTYPGHPWNDLHVGMIMYYLRKFCKYGLDNSARVTTSDPFYISWVVKIHNAWEANGKDERLINTHHDVAQYIRGDKILANTPWLDVDYVRIPINYSDYGLYTICSFAGYVCRGYIISMSIFDYENLRLRYGILLSDYGKRKIDTGTASENEDS</sequence>